<name>A0A9D4N9B8_DREPO</name>
<protein>
    <submittedName>
        <fullName evidence="2">Uncharacterized protein</fullName>
    </submittedName>
</protein>
<feature type="compositionally biased region" description="Acidic residues" evidence="1">
    <location>
        <begin position="1"/>
        <end position="16"/>
    </location>
</feature>
<sequence>MAVEEEESEDNEDEQVESSNVSPRRSVSEDALPEDGVATTPEDEKDADETQQEYPDSLHDTSTRGETDEQRARESPIPRPRAQPQEQQVLVPTPRRSSRSRKQPAKYDDFHMFSMTSEQRQNAVSEILTPRTIESLDHTSLQKVYVLNFHDNLYNESYLQLYCMHEFEW</sequence>
<gene>
    <name evidence="2" type="ORF">DPMN_014517</name>
</gene>
<comment type="caution">
    <text evidence="2">The sequence shown here is derived from an EMBL/GenBank/DDBJ whole genome shotgun (WGS) entry which is preliminary data.</text>
</comment>
<dbReference type="Proteomes" id="UP000828390">
    <property type="component" value="Unassembled WGS sequence"/>
</dbReference>
<evidence type="ECO:0000313" key="2">
    <source>
        <dbReference type="EMBL" id="KAH3890436.1"/>
    </source>
</evidence>
<organism evidence="2 3">
    <name type="scientific">Dreissena polymorpha</name>
    <name type="common">Zebra mussel</name>
    <name type="synonym">Mytilus polymorpha</name>
    <dbReference type="NCBI Taxonomy" id="45954"/>
    <lineage>
        <taxon>Eukaryota</taxon>
        <taxon>Metazoa</taxon>
        <taxon>Spiralia</taxon>
        <taxon>Lophotrochozoa</taxon>
        <taxon>Mollusca</taxon>
        <taxon>Bivalvia</taxon>
        <taxon>Autobranchia</taxon>
        <taxon>Heteroconchia</taxon>
        <taxon>Euheterodonta</taxon>
        <taxon>Imparidentia</taxon>
        <taxon>Neoheterodontei</taxon>
        <taxon>Myida</taxon>
        <taxon>Dreissenoidea</taxon>
        <taxon>Dreissenidae</taxon>
        <taxon>Dreissena</taxon>
    </lineage>
</organism>
<reference evidence="2" key="1">
    <citation type="journal article" date="2019" name="bioRxiv">
        <title>The Genome of the Zebra Mussel, Dreissena polymorpha: A Resource for Invasive Species Research.</title>
        <authorList>
            <person name="McCartney M.A."/>
            <person name="Auch B."/>
            <person name="Kono T."/>
            <person name="Mallez S."/>
            <person name="Zhang Y."/>
            <person name="Obille A."/>
            <person name="Becker A."/>
            <person name="Abrahante J.E."/>
            <person name="Garbe J."/>
            <person name="Badalamenti J.P."/>
            <person name="Herman A."/>
            <person name="Mangelson H."/>
            <person name="Liachko I."/>
            <person name="Sullivan S."/>
            <person name="Sone E.D."/>
            <person name="Koren S."/>
            <person name="Silverstein K.A.T."/>
            <person name="Beckman K.B."/>
            <person name="Gohl D.M."/>
        </authorList>
    </citation>
    <scope>NUCLEOTIDE SEQUENCE</scope>
    <source>
        <strain evidence="2">Duluth1</strain>
        <tissue evidence="2">Whole animal</tissue>
    </source>
</reference>
<feature type="region of interest" description="Disordered" evidence="1">
    <location>
        <begin position="1"/>
        <end position="108"/>
    </location>
</feature>
<feature type="compositionally biased region" description="Basic and acidic residues" evidence="1">
    <location>
        <begin position="56"/>
        <end position="76"/>
    </location>
</feature>
<feature type="compositionally biased region" description="Acidic residues" evidence="1">
    <location>
        <begin position="41"/>
        <end position="51"/>
    </location>
</feature>
<dbReference type="EMBL" id="JAIWYP010000001">
    <property type="protein sequence ID" value="KAH3890436.1"/>
    <property type="molecule type" value="Genomic_DNA"/>
</dbReference>
<dbReference type="AlphaFoldDB" id="A0A9D4N9B8"/>
<evidence type="ECO:0000256" key="1">
    <source>
        <dbReference type="SAM" id="MobiDB-lite"/>
    </source>
</evidence>
<reference evidence="2" key="2">
    <citation type="submission" date="2020-11" db="EMBL/GenBank/DDBJ databases">
        <authorList>
            <person name="McCartney M.A."/>
            <person name="Auch B."/>
            <person name="Kono T."/>
            <person name="Mallez S."/>
            <person name="Becker A."/>
            <person name="Gohl D.M."/>
            <person name="Silverstein K.A.T."/>
            <person name="Koren S."/>
            <person name="Bechman K.B."/>
            <person name="Herman A."/>
            <person name="Abrahante J.E."/>
            <person name="Garbe J."/>
        </authorList>
    </citation>
    <scope>NUCLEOTIDE SEQUENCE</scope>
    <source>
        <strain evidence="2">Duluth1</strain>
        <tissue evidence="2">Whole animal</tissue>
    </source>
</reference>
<evidence type="ECO:0000313" key="3">
    <source>
        <dbReference type="Proteomes" id="UP000828390"/>
    </source>
</evidence>
<accession>A0A9D4N9B8</accession>
<keyword evidence="3" id="KW-1185">Reference proteome</keyword>
<proteinExistence type="predicted"/>